<name>A0A8S5VFR3_9CAUD</name>
<dbReference type="EMBL" id="BK016261">
    <property type="protein sequence ID" value="DAG05581.1"/>
    <property type="molecule type" value="Genomic_DNA"/>
</dbReference>
<evidence type="ECO:0000313" key="1">
    <source>
        <dbReference type="EMBL" id="DAG05581.1"/>
    </source>
</evidence>
<proteinExistence type="predicted"/>
<reference evidence="1" key="1">
    <citation type="journal article" date="2021" name="Proc. Natl. Acad. Sci. U.S.A.">
        <title>A Catalog of Tens of Thousands of Viruses from Human Metagenomes Reveals Hidden Associations with Chronic Diseases.</title>
        <authorList>
            <person name="Tisza M.J."/>
            <person name="Buck C.B."/>
        </authorList>
    </citation>
    <scope>NUCLEOTIDE SEQUENCE</scope>
    <source>
        <strain evidence="1">CtNHj22</strain>
    </source>
</reference>
<sequence length="40" mass="4449">MRMFSPRADFANQSAGAAVPAFLLRKEHSNDRNRLEAAVC</sequence>
<organism evidence="1">
    <name type="scientific">Siphoviridae sp. ctNHj22</name>
    <dbReference type="NCBI Taxonomy" id="2825468"/>
    <lineage>
        <taxon>Viruses</taxon>
        <taxon>Duplodnaviria</taxon>
        <taxon>Heunggongvirae</taxon>
        <taxon>Uroviricota</taxon>
        <taxon>Caudoviricetes</taxon>
    </lineage>
</organism>
<protein>
    <submittedName>
        <fullName evidence="1">Uncharacterized protein</fullName>
    </submittedName>
</protein>
<accession>A0A8S5VFR3</accession>